<keyword evidence="1" id="KW-0479">Metal-binding</keyword>
<evidence type="ECO:0000256" key="4">
    <source>
        <dbReference type="ARBA" id="ARBA00022833"/>
    </source>
</evidence>
<dbReference type="InterPro" id="IPR036236">
    <property type="entry name" value="Znf_C2H2_sf"/>
</dbReference>
<feature type="domain" description="C2H2-type" evidence="6">
    <location>
        <begin position="535"/>
        <end position="563"/>
    </location>
</feature>
<evidence type="ECO:0000259" key="6">
    <source>
        <dbReference type="PROSITE" id="PS50157"/>
    </source>
</evidence>
<protein>
    <recommendedName>
        <fullName evidence="6">C2H2-type domain-containing protein</fullName>
    </recommendedName>
</protein>
<dbReference type="Gene3D" id="3.30.160.60">
    <property type="entry name" value="Classic Zinc Finger"/>
    <property type="match status" value="10"/>
</dbReference>
<keyword evidence="3 5" id="KW-0863">Zinc-finger</keyword>
<feature type="domain" description="C2H2-type" evidence="6">
    <location>
        <begin position="592"/>
        <end position="619"/>
    </location>
</feature>
<evidence type="ECO:0000313" key="7">
    <source>
        <dbReference type="EMBL" id="KAG7298317.1"/>
    </source>
</evidence>
<feature type="domain" description="C2H2-type" evidence="6">
    <location>
        <begin position="358"/>
        <end position="381"/>
    </location>
</feature>
<feature type="domain" description="C2H2-type" evidence="6">
    <location>
        <begin position="255"/>
        <end position="282"/>
    </location>
</feature>
<organism evidence="7 8">
    <name type="scientific">Plutella xylostella</name>
    <name type="common">Diamondback moth</name>
    <name type="synonym">Plutella maculipennis</name>
    <dbReference type="NCBI Taxonomy" id="51655"/>
    <lineage>
        <taxon>Eukaryota</taxon>
        <taxon>Metazoa</taxon>
        <taxon>Ecdysozoa</taxon>
        <taxon>Arthropoda</taxon>
        <taxon>Hexapoda</taxon>
        <taxon>Insecta</taxon>
        <taxon>Pterygota</taxon>
        <taxon>Neoptera</taxon>
        <taxon>Endopterygota</taxon>
        <taxon>Lepidoptera</taxon>
        <taxon>Glossata</taxon>
        <taxon>Ditrysia</taxon>
        <taxon>Yponomeutoidea</taxon>
        <taxon>Plutellidae</taxon>
        <taxon>Plutella</taxon>
    </lineage>
</organism>
<dbReference type="Pfam" id="PF13912">
    <property type="entry name" value="zf-C2H2_6"/>
    <property type="match status" value="2"/>
</dbReference>
<dbReference type="InterPro" id="IPR013087">
    <property type="entry name" value="Znf_C2H2_type"/>
</dbReference>
<feature type="domain" description="C2H2-type" evidence="6">
    <location>
        <begin position="452"/>
        <end position="474"/>
    </location>
</feature>
<dbReference type="SMART" id="SM00355">
    <property type="entry name" value="ZnF_C2H2"/>
    <property type="match status" value="19"/>
</dbReference>
<dbReference type="SMART" id="SM00868">
    <property type="entry name" value="zf-AD"/>
    <property type="match status" value="2"/>
</dbReference>
<dbReference type="PROSITE" id="PS00028">
    <property type="entry name" value="ZINC_FINGER_C2H2_1"/>
    <property type="match status" value="15"/>
</dbReference>
<evidence type="ECO:0000256" key="2">
    <source>
        <dbReference type="ARBA" id="ARBA00022737"/>
    </source>
</evidence>
<dbReference type="Proteomes" id="UP000823941">
    <property type="component" value="Chromosome 24"/>
</dbReference>
<feature type="domain" description="C2H2-type" evidence="6">
    <location>
        <begin position="564"/>
        <end position="592"/>
    </location>
</feature>
<evidence type="ECO:0000313" key="8">
    <source>
        <dbReference type="Proteomes" id="UP000823941"/>
    </source>
</evidence>
<dbReference type="PROSITE" id="PS50157">
    <property type="entry name" value="ZINC_FINGER_C2H2_2"/>
    <property type="match status" value="11"/>
</dbReference>
<dbReference type="EMBL" id="JAHIBW010000024">
    <property type="protein sequence ID" value="KAG7298317.1"/>
    <property type="molecule type" value="Genomic_DNA"/>
</dbReference>
<dbReference type="Pfam" id="PF00096">
    <property type="entry name" value="zf-C2H2"/>
    <property type="match status" value="3"/>
</dbReference>
<accession>A0ABQ7PZA5</accession>
<feature type="domain" description="C2H2-type" evidence="6">
    <location>
        <begin position="647"/>
        <end position="674"/>
    </location>
</feature>
<evidence type="ECO:0000256" key="5">
    <source>
        <dbReference type="PROSITE-ProRule" id="PRU00042"/>
    </source>
</evidence>
<keyword evidence="2" id="KW-0677">Repeat</keyword>
<comment type="caution">
    <text evidence="7">The sequence shown here is derived from an EMBL/GenBank/DDBJ whole genome shotgun (WGS) entry which is preliminary data.</text>
</comment>
<gene>
    <name evidence="7" type="ORF">JYU34_017917</name>
</gene>
<feature type="domain" description="C2H2-type" evidence="6">
    <location>
        <begin position="283"/>
        <end position="310"/>
    </location>
</feature>
<dbReference type="InterPro" id="IPR012934">
    <property type="entry name" value="Znf_AD"/>
</dbReference>
<evidence type="ECO:0000256" key="3">
    <source>
        <dbReference type="ARBA" id="ARBA00022771"/>
    </source>
</evidence>
<evidence type="ECO:0000256" key="1">
    <source>
        <dbReference type="ARBA" id="ARBA00022723"/>
    </source>
</evidence>
<dbReference type="PANTHER" id="PTHR24379:SF127">
    <property type="entry name" value="BLOODY FINGERS-RELATED"/>
    <property type="match status" value="1"/>
</dbReference>
<dbReference type="PANTHER" id="PTHR24379">
    <property type="entry name" value="KRAB AND ZINC FINGER DOMAIN-CONTAINING"/>
    <property type="match status" value="1"/>
</dbReference>
<reference evidence="7 8" key="1">
    <citation type="submission" date="2021-06" db="EMBL/GenBank/DDBJ databases">
        <title>A haploid diamondback moth (Plutella xylostella L.) genome assembly resolves 31 chromosomes and identifies a diamide resistance mutation.</title>
        <authorList>
            <person name="Ward C.M."/>
            <person name="Perry K.D."/>
            <person name="Baker G."/>
            <person name="Powis K."/>
            <person name="Heckel D.G."/>
            <person name="Baxter S.W."/>
        </authorList>
    </citation>
    <scope>NUCLEOTIDE SEQUENCE [LARGE SCALE GENOMIC DNA]</scope>
    <source>
        <strain evidence="7 8">LV</strain>
        <tissue evidence="7">Single pupa</tissue>
    </source>
</reference>
<keyword evidence="4" id="KW-0862">Zinc</keyword>
<feature type="domain" description="C2H2-type" evidence="6">
    <location>
        <begin position="143"/>
        <end position="171"/>
    </location>
</feature>
<feature type="domain" description="C2H2-type" evidence="6">
    <location>
        <begin position="620"/>
        <end position="647"/>
    </location>
</feature>
<proteinExistence type="predicted"/>
<keyword evidence="8" id="KW-1185">Reference proteome</keyword>
<sequence length="676" mass="79961">MRRNAMTVVEFATAYPFRLKERDVMCILCKSSFEDPRHFRDHFDDRHLHFNIHDIKRHERAVRKRLKVDCTDLRCRICQKIFDDVDSVANHLNADHDKEISPDGIGLQIFKFGPDKWVCAYCKEKFMSLRSLSRHTVSHFYNFVCPTCGMNYVNSFLLNKHIKNKHSNLFSCVKCRKTFPSDKDRKEHLQESKSCWSYRCVYCEERFRSGRNRMTHIQKTHGIAAHMFKCTVCPLEFITYNLFRNHYVKEHTDKFVCSICDQKFGSKFILKMHNDRHTGNKEFKCDVCGKDFLRKSHLAQHLLTHREKKRLECKLCDKKFNQEVAWKDDTLDNIERKNAELILLHGTAYPFRLPAETMLCVYCGTDFQCPSEFRKHMQNVHVKFNVDTAFLHVRKQRDYIKVDSTEMQCRLCNQPCETLDVLASHLLETHGKEIDLTHDLGVIPFRLEGGNFNCNFCSKKFPGIRQLSRHQSTHFPRFTCETCGRSYISKASLQQHKQYGHRDNSTHICRKCKASFESLDDFKNHMNESKACWLYVCNTCGERFKQVHLKEHHLEAVHGKKKKHSCPQCSETFDSRSRFSVHFKYAHTDDSAVCSYCSLKFPSKRRLEDHIPVHTHEKRHVCGVCSKAFPRQKNLAQHMWTHKEKRFECVPCNKKFNQRISWRSHMKTHHPEKGIV</sequence>
<feature type="domain" description="C2H2-type" evidence="6">
    <location>
        <begin position="478"/>
        <end position="506"/>
    </location>
</feature>
<name>A0ABQ7PZA5_PLUXY</name>
<dbReference type="SUPFAM" id="SSF57667">
    <property type="entry name" value="beta-beta-alpha zinc fingers"/>
    <property type="match status" value="7"/>
</dbReference>